<name>A0A6S9Y3G5_CHRCT</name>
<dbReference type="Pfam" id="PF00076">
    <property type="entry name" value="RRM_1"/>
    <property type="match status" value="2"/>
</dbReference>
<evidence type="ECO:0000259" key="8">
    <source>
        <dbReference type="PROSITE" id="PS50102"/>
    </source>
</evidence>
<feature type="region of interest" description="Disordered" evidence="7">
    <location>
        <begin position="108"/>
        <end position="133"/>
    </location>
</feature>
<evidence type="ECO:0000256" key="2">
    <source>
        <dbReference type="ARBA" id="ARBA00022490"/>
    </source>
</evidence>
<organism evidence="9">
    <name type="scientific">Chrysotila carterae</name>
    <name type="common">Marine alga</name>
    <name type="synonym">Syracosphaera carterae</name>
    <dbReference type="NCBI Taxonomy" id="13221"/>
    <lineage>
        <taxon>Eukaryota</taxon>
        <taxon>Haptista</taxon>
        <taxon>Haptophyta</taxon>
        <taxon>Prymnesiophyceae</taxon>
        <taxon>Isochrysidales</taxon>
        <taxon>Isochrysidaceae</taxon>
        <taxon>Chrysotila</taxon>
    </lineage>
</organism>
<reference evidence="9" key="1">
    <citation type="submission" date="2021-01" db="EMBL/GenBank/DDBJ databases">
        <authorList>
            <person name="Corre E."/>
            <person name="Pelletier E."/>
            <person name="Niang G."/>
            <person name="Scheremetjew M."/>
            <person name="Finn R."/>
            <person name="Kale V."/>
            <person name="Holt S."/>
            <person name="Cochrane G."/>
            <person name="Meng A."/>
            <person name="Brown T."/>
            <person name="Cohen L."/>
        </authorList>
    </citation>
    <scope>NUCLEOTIDE SEQUENCE</scope>
    <source>
        <strain evidence="9">CCMP645</strain>
    </source>
</reference>
<evidence type="ECO:0000313" key="10">
    <source>
        <dbReference type="EMBL" id="CAE0770092.1"/>
    </source>
</evidence>
<feature type="compositionally biased region" description="Polar residues" evidence="7">
    <location>
        <begin position="118"/>
        <end position="131"/>
    </location>
</feature>
<dbReference type="PANTHER" id="PTHR48032:SF18">
    <property type="entry name" value="RRM DOMAIN-CONTAINING PROTEIN"/>
    <property type="match status" value="1"/>
</dbReference>
<dbReference type="SMART" id="SM00360">
    <property type="entry name" value="RRM"/>
    <property type="match status" value="2"/>
</dbReference>
<keyword evidence="6" id="KW-0175">Coiled coil</keyword>
<evidence type="ECO:0000256" key="7">
    <source>
        <dbReference type="SAM" id="MobiDB-lite"/>
    </source>
</evidence>
<dbReference type="GO" id="GO:0005737">
    <property type="term" value="C:cytoplasm"/>
    <property type="evidence" value="ECO:0007669"/>
    <property type="project" value="UniProtKB-SubCell"/>
</dbReference>
<evidence type="ECO:0000256" key="1">
    <source>
        <dbReference type="ARBA" id="ARBA00004496"/>
    </source>
</evidence>
<dbReference type="AlphaFoldDB" id="A0A6S9Y3G5"/>
<evidence type="ECO:0000256" key="5">
    <source>
        <dbReference type="PROSITE-ProRule" id="PRU00176"/>
    </source>
</evidence>
<keyword evidence="2" id="KW-0963">Cytoplasm</keyword>
<dbReference type="InterPro" id="IPR012677">
    <property type="entry name" value="Nucleotide-bd_a/b_plait_sf"/>
</dbReference>
<dbReference type="InterPro" id="IPR000504">
    <property type="entry name" value="RRM_dom"/>
</dbReference>
<feature type="compositionally biased region" description="Polar residues" evidence="7">
    <location>
        <begin position="365"/>
        <end position="377"/>
    </location>
</feature>
<feature type="region of interest" description="Disordered" evidence="7">
    <location>
        <begin position="344"/>
        <end position="377"/>
    </location>
</feature>
<dbReference type="PROSITE" id="PS50102">
    <property type="entry name" value="RRM"/>
    <property type="match status" value="2"/>
</dbReference>
<evidence type="ECO:0000256" key="6">
    <source>
        <dbReference type="SAM" id="Coils"/>
    </source>
</evidence>
<dbReference type="SUPFAM" id="SSF54928">
    <property type="entry name" value="RNA-binding domain, RBD"/>
    <property type="match status" value="2"/>
</dbReference>
<evidence type="ECO:0000256" key="4">
    <source>
        <dbReference type="ARBA" id="ARBA00022884"/>
    </source>
</evidence>
<gene>
    <name evidence="9" type="ORF">PCAR00345_LOCUS22703</name>
    <name evidence="10" type="ORF">PCAR00345_LOCUS22704</name>
</gene>
<feature type="region of interest" description="Disordered" evidence="7">
    <location>
        <begin position="423"/>
        <end position="454"/>
    </location>
</feature>
<feature type="domain" description="RRM" evidence="8">
    <location>
        <begin position="33"/>
        <end position="109"/>
    </location>
</feature>
<accession>A0A6S9Y3G5</accession>
<dbReference type="GO" id="GO:0003729">
    <property type="term" value="F:mRNA binding"/>
    <property type="evidence" value="ECO:0007669"/>
    <property type="project" value="TreeGrafter"/>
</dbReference>
<dbReference type="PANTHER" id="PTHR48032">
    <property type="entry name" value="RNA-BINDING PROTEIN MUSASHI HOMOLOG RBP6"/>
    <property type="match status" value="1"/>
</dbReference>
<feature type="domain" description="RRM" evidence="8">
    <location>
        <begin position="149"/>
        <end position="226"/>
    </location>
</feature>
<dbReference type="GO" id="GO:0006417">
    <property type="term" value="P:regulation of translation"/>
    <property type="evidence" value="ECO:0007669"/>
    <property type="project" value="TreeGrafter"/>
</dbReference>
<dbReference type="InterPro" id="IPR035979">
    <property type="entry name" value="RBD_domain_sf"/>
</dbReference>
<feature type="coiled-coil region" evidence="6">
    <location>
        <begin position="380"/>
        <end position="410"/>
    </location>
</feature>
<keyword evidence="4 5" id="KW-0694">RNA-binding</keyword>
<feature type="compositionally biased region" description="Pro residues" evidence="7">
    <location>
        <begin position="432"/>
        <end position="443"/>
    </location>
</feature>
<evidence type="ECO:0000256" key="3">
    <source>
        <dbReference type="ARBA" id="ARBA00022737"/>
    </source>
</evidence>
<sequence>MTAQVDMHVGSFPLGAMAIGAPPKLRGEQLELGKIFVGGLSRETTTNGLRVYFERFGDISDCVVMKDRSTGAPRGFGFVTYVSQGIADLVVLHRHVIDGKEVEAKRAVPRDSEVLSRSPPTSTPNGHSLPTQPHLAPVMSASVTDAGSKKIFVGGLSHETGEADFVQYFGTYGNVIDCVIMCDPHTRKPRGFGFITYETSESVDRVCANKFHDLNGKRVEVKRAIPQDRMISDDSPVCVAKGPSPPGSALSKPLSAGYNGARLGLAAWSSPLHAEAPIGVSPPLNPVLAPGVSPPTVNPADAMLAACGLRHGDPFMNFGGNFSSATNALNQGLRTTYGMGNGQAASYPTGLDNGQDASNADGPAHSTSPRVPQKMNSHAFQEKLEHLQQQQNLLQQLQQHQLHLQLAQQRHNQQQMTLQMMHQQPLHAQPGEPRPPSAAPVPPMAHAATNGHPDAHVDALGAELLSAQLARVAFNPTDAVGFGDTRERRTRPLSLHRLVDHGESRNLAGSEEPLMLACSSLRHLSARPSHTLLLPDNSIRAIRMVLSSYVCASTFELVLSCIPRRRTRL</sequence>
<protein>
    <recommendedName>
        <fullName evidence="8">RRM domain-containing protein</fullName>
    </recommendedName>
</protein>
<comment type="subcellular location">
    <subcellularLocation>
        <location evidence="1">Cytoplasm</location>
    </subcellularLocation>
</comment>
<dbReference type="EMBL" id="HBIZ01035645">
    <property type="protein sequence ID" value="CAE0770091.1"/>
    <property type="molecule type" value="Transcribed_RNA"/>
</dbReference>
<dbReference type="Gene3D" id="3.30.70.330">
    <property type="match status" value="2"/>
</dbReference>
<evidence type="ECO:0000313" key="9">
    <source>
        <dbReference type="EMBL" id="CAE0770091.1"/>
    </source>
</evidence>
<dbReference type="EMBL" id="HBIZ01035646">
    <property type="protein sequence ID" value="CAE0770092.1"/>
    <property type="molecule type" value="Transcribed_RNA"/>
</dbReference>
<keyword evidence="3" id="KW-0677">Repeat</keyword>
<proteinExistence type="predicted"/>